<proteinExistence type="predicted"/>
<dbReference type="AlphaFoldDB" id="A0A8S3W899"/>
<comment type="caution">
    <text evidence="2">The sequence shown here is derived from an EMBL/GenBank/DDBJ whole genome shotgun (WGS) entry which is preliminary data.</text>
</comment>
<keyword evidence="3" id="KW-1185">Reference proteome</keyword>
<sequence>MQIIIITALQGCSRDDHISTSLNTSEVSSELNQDQIRATEGLEDLNTLSDLGLSHDDRNDMTTPLVNESLESALDREIPRPSFNLEQTEPADFDSDDSARDKTFNPRVEESSSSEDSLSSSENIGMYQENASNDVVLNTRRKRKGQNLRKTIQIKRNKGQSYETKSGKIIASRKVTALSDFRKKCRNKISLDNQTILFDELWALANYNKRSEYLSSLIFDTPKKNTRIRNTGGEPKPRTINHTYHLKVNGQLIEKVLLERYDIILKRVTLLRQENVIVFIDET</sequence>
<feature type="compositionally biased region" description="Basic and acidic residues" evidence="1">
    <location>
        <begin position="97"/>
        <end position="110"/>
    </location>
</feature>
<organism evidence="2 3">
    <name type="scientific">Parnassius apollo</name>
    <name type="common">Apollo butterfly</name>
    <name type="synonym">Papilio apollo</name>
    <dbReference type="NCBI Taxonomy" id="110799"/>
    <lineage>
        <taxon>Eukaryota</taxon>
        <taxon>Metazoa</taxon>
        <taxon>Ecdysozoa</taxon>
        <taxon>Arthropoda</taxon>
        <taxon>Hexapoda</taxon>
        <taxon>Insecta</taxon>
        <taxon>Pterygota</taxon>
        <taxon>Neoptera</taxon>
        <taxon>Endopterygota</taxon>
        <taxon>Lepidoptera</taxon>
        <taxon>Glossata</taxon>
        <taxon>Ditrysia</taxon>
        <taxon>Papilionoidea</taxon>
        <taxon>Papilionidae</taxon>
        <taxon>Parnassiinae</taxon>
        <taxon>Parnassini</taxon>
        <taxon>Parnassius</taxon>
        <taxon>Parnassius</taxon>
    </lineage>
</organism>
<dbReference type="Proteomes" id="UP000691718">
    <property type="component" value="Unassembled WGS sequence"/>
</dbReference>
<dbReference type="OrthoDB" id="7482734at2759"/>
<protein>
    <submittedName>
        <fullName evidence="2">(apollo) hypothetical protein</fullName>
    </submittedName>
</protein>
<evidence type="ECO:0000313" key="2">
    <source>
        <dbReference type="EMBL" id="CAG4945671.1"/>
    </source>
</evidence>
<reference evidence="2" key="1">
    <citation type="submission" date="2021-04" db="EMBL/GenBank/DDBJ databases">
        <authorList>
            <person name="Tunstrom K."/>
        </authorList>
    </citation>
    <scope>NUCLEOTIDE SEQUENCE</scope>
</reference>
<gene>
    <name evidence="2" type="ORF">PAPOLLO_LOCUS3139</name>
</gene>
<evidence type="ECO:0000256" key="1">
    <source>
        <dbReference type="SAM" id="MobiDB-lite"/>
    </source>
</evidence>
<feature type="region of interest" description="Disordered" evidence="1">
    <location>
        <begin position="72"/>
        <end position="131"/>
    </location>
</feature>
<evidence type="ECO:0000313" key="3">
    <source>
        <dbReference type="Proteomes" id="UP000691718"/>
    </source>
</evidence>
<accession>A0A8S3W899</accession>
<dbReference type="EMBL" id="CAJQZP010000209">
    <property type="protein sequence ID" value="CAG4945671.1"/>
    <property type="molecule type" value="Genomic_DNA"/>
</dbReference>
<name>A0A8S3W899_PARAO</name>